<evidence type="ECO:0000256" key="7">
    <source>
        <dbReference type="ARBA" id="ARBA00022741"/>
    </source>
</evidence>
<evidence type="ECO:0000256" key="6">
    <source>
        <dbReference type="ARBA" id="ARBA00022679"/>
    </source>
</evidence>
<comment type="subunit">
    <text evidence="2">Component of the EKC/KEOPS complex composed of at least BUD32, CGI121, GON7, KAE1 and PCC1; the whole complex dimerizes.</text>
</comment>
<dbReference type="InterPro" id="IPR051681">
    <property type="entry name" value="Ser/Thr_Kinases-Pseudokinases"/>
</dbReference>
<evidence type="ECO:0000259" key="14">
    <source>
        <dbReference type="PROSITE" id="PS50011"/>
    </source>
</evidence>
<evidence type="ECO:0000313" key="15">
    <source>
        <dbReference type="EMBL" id="KAK3304836.1"/>
    </source>
</evidence>
<dbReference type="GeneID" id="87888475"/>
<evidence type="ECO:0000256" key="13">
    <source>
        <dbReference type="ARBA" id="ARBA00048679"/>
    </source>
</evidence>
<evidence type="ECO:0000313" key="16">
    <source>
        <dbReference type="Proteomes" id="UP001273166"/>
    </source>
</evidence>
<evidence type="ECO:0000256" key="11">
    <source>
        <dbReference type="ARBA" id="ARBA00033194"/>
    </source>
</evidence>
<dbReference type="PANTHER" id="PTHR44329:SF288">
    <property type="entry name" value="MITOGEN-ACTIVATED PROTEIN KINASE KINASE KINASE 20"/>
    <property type="match status" value="1"/>
</dbReference>
<reference evidence="15" key="2">
    <citation type="submission" date="2023-06" db="EMBL/GenBank/DDBJ databases">
        <authorList>
            <consortium name="Lawrence Berkeley National Laboratory"/>
            <person name="Mondo S.J."/>
            <person name="Hensen N."/>
            <person name="Bonometti L."/>
            <person name="Westerberg I."/>
            <person name="Brannstrom I.O."/>
            <person name="Guillou S."/>
            <person name="Cros-Aarteil S."/>
            <person name="Calhoun S."/>
            <person name="Haridas S."/>
            <person name="Kuo A."/>
            <person name="Pangilinan J."/>
            <person name="Riley R."/>
            <person name="Labutti K."/>
            <person name="Andreopoulos B."/>
            <person name="Lipzen A."/>
            <person name="Chen C."/>
            <person name="Yanf M."/>
            <person name="Daum C."/>
            <person name="Ng V."/>
            <person name="Clum A."/>
            <person name="Steindorff A."/>
            <person name="Ohm R."/>
            <person name="Martin F."/>
            <person name="Silar P."/>
            <person name="Natvig D."/>
            <person name="Lalanne C."/>
            <person name="Gautier V."/>
            <person name="Ament-Velasquez S.L."/>
            <person name="Kruys A."/>
            <person name="Hutchinson M.I."/>
            <person name="Powell A.J."/>
            <person name="Barry K."/>
            <person name="Miller A.N."/>
            <person name="Grigoriev I.V."/>
            <person name="Debuchy R."/>
            <person name="Gladieux P."/>
            <person name="Thoren M.H."/>
            <person name="Johannesson H."/>
        </authorList>
    </citation>
    <scope>NUCLEOTIDE SEQUENCE</scope>
    <source>
        <strain evidence="15">CBS 333.67</strain>
    </source>
</reference>
<keyword evidence="9" id="KW-0067">ATP-binding</keyword>
<comment type="catalytic activity">
    <reaction evidence="12">
        <text>L-threonyl-[protein] + ATP = O-phospho-L-threonyl-[protein] + ADP + H(+)</text>
        <dbReference type="Rhea" id="RHEA:46608"/>
        <dbReference type="Rhea" id="RHEA-COMP:11060"/>
        <dbReference type="Rhea" id="RHEA-COMP:11605"/>
        <dbReference type="ChEBI" id="CHEBI:15378"/>
        <dbReference type="ChEBI" id="CHEBI:30013"/>
        <dbReference type="ChEBI" id="CHEBI:30616"/>
        <dbReference type="ChEBI" id="CHEBI:61977"/>
        <dbReference type="ChEBI" id="CHEBI:456216"/>
        <dbReference type="EC" id="2.7.11.1"/>
    </reaction>
</comment>
<dbReference type="EMBL" id="JAUDZG010000005">
    <property type="protein sequence ID" value="KAK3304836.1"/>
    <property type="molecule type" value="Genomic_DNA"/>
</dbReference>
<comment type="function">
    <text evidence="1">Component of the EKC/KEOPS complex that is required for the formation of a threonylcarbamoyl group on adenosine at position 37 (t(6)A37) in tRNAs that read codons beginning with adenine. The complex is probably involved in the transfer of the threonylcarbamoyl moiety of threonylcarbamoyl-AMP (TC-AMP) to the N6 group of A37. BUD32 has ATPase activity in the context of the EKC/KEOPS complex and likely plays a supporting role to the catalytic subunit KAE1. The EKC/KEOPS complex also promotes both telomere uncapping and telomere elongation. The complex is required for efficient recruitment of transcriptional coactivators.</text>
</comment>
<name>A0AAJ0GRM2_9PEZI</name>
<dbReference type="PANTHER" id="PTHR44329">
    <property type="entry name" value="SERINE/THREONINE-PROTEIN KINASE TNNI3K-RELATED"/>
    <property type="match status" value="1"/>
</dbReference>
<dbReference type="Gene3D" id="1.10.510.10">
    <property type="entry name" value="Transferase(Phosphotransferase) domain 1"/>
    <property type="match status" value="1"/>
</dbReference>
<sequence length="321" mass="35974">MTAAMTNITHIMLKSYTPPRVKRLINPSGGSCNIGEIDDTTVLKYPRIKEDMKRVQIEAKMLEVLGPHPRIVQSKGLTEDGLLLEFMPNGNVYDYLSVHPDVPLHRRLAWCVQAAEAVAYIHSRRVVHCDIRHDNFLLDANLDLKLADFQGQHFSPTGAIVLDGGSCESAKAWLPRHPPDRCNVRTDLFALGSALQFLITGAEVFPDLVRSSETDDDIMRWFHETEPEIERRFRAGEFPPADEHVCAAVTARCWRQLYTTADQVVADLKAIQAAIARGESPETCVALPNEHDQPCGERWLYGLCEEGEHLATPPSRNLIGF</sequence>
<evidence type="ECO:0000256" key="12">
    <source>
        <dbReference type="ARBA" id="ARBA00047899"/>
    </source>
</evidence>
<dbReference type="GO" id="GO:0004674">
    <property type="term" value="F:protein serine/threonine kinase activity"/>
    <property type="evidence" value="ECO:0007669"/>
    <property type="project" value="UniProtKB-EC"/>
</dbReference>
<comment type="caution">
    <text evidence="15">The sequence shown here is derived from an EMBL/GenBank/DDBJ whole genome shotgun (WGS) entry which is preliminary data.</text>
</comment>
<gene>
    <name evidence="15" type="ORF">B0T15DRAFT_537730</name>
</gene>
<dbReference type="PROSITE" id="PS50011">
    <property type="entry name" value="PROTEIN_KINASE_DOM"/>
    <property type="match status" value="1"/>
</dbReference>
<organism evidence="15 16">
    <name type="scientific">Chaetomium strumarium</name>
    <dbReference type="NCBI Taxonomy" id="1170767"/>
    <lineage>
        <taxon>Eukaryota</taxon>
        <taxon>Fungi</taxon>
        <taxon>Dikarya</taxon>
        <taxon>Ascomycota</taxon>
        <taxon>Pezizomycotina</taxon>
        <taxon>Sordariomycetes</taxon>
        <taxon>Sordariomycetidae</taxon>
        <taxon>Sordariales</taxon>
        <taxon>Chaetomiaceae</taxon>
        <taxon>Chaetomium</taxon>
    </lineage>
</organism>
<dbReference type="Pfam" id="PF00069">
    <property type="entry name" value="Pkinase"/>
    <property type="match status" value="1"/>
</dbReference>
<reference evidence="15" key="1">
    <citation type="journal article" date="2023" name="Mol. Phylogenet. Evol.">
        <title>Genome-scale phylogeny and comparative genomics of the fungal order Sordariales.</title>
        <authorList>
            <person name="Hensen N."/>
            <person name="Bonometti L."/>
            <person name="Westerberg I."/>
            <person name="Brannstrom I.O."/>
            <person name="Guillou S."/>
            <person name="Cros-Aarteil S."/>
            <person name="Calhoun S."/>
            <person name="Haridas S."/>
            <person name="Kuo A."/>
            <person name="Mondo S."/>
            <person name="Pangilinan J."/>
            <person name="Riley R."/>
            <person name="LaButti K."/>
            <person name="Andreopoulos B."/>
            <person name="Lipzen A."/>
            <person name="Chen C."/>
            <person name="Yan M."/>
            <person name="Daum C."/>
            <person name="Ng V."/>
            <person name="Clum A."/>
            <person name="Steindorff A."/>
            <person name="Ohm R.A."/>
            <person name="Martin F."/>
            <person name="Silar P."/>
            <person name="Natvig D.O."/>
            <person name="Lalanne C."/>
            <person name="Gautier V."/>
            <person name="Ament-Velasquez S.L."/>
            <person name="Kruys A."/>
            <person name="Hutchinson M.I."/>
            <person name="Powell A.J."/>
            <person name="Barry K."/>
            <person name="Miller A.N."/>
            <person name="Grigoriev I.V."/>
            <person name="Debuchy R."/>
            <person name="Gladieux P."/>
            <person name="Hiltunen Thoren M."/>
            <person name="Johannesson H."/>
        </authorList>
    </citation>
    <scope>NUCLEOTIDE SEQUENCE</scope>
    <source>
        <strain evidence="15">CBS 333.67</strain>
    </source>
</reference>
<dbReference type="AlphaFoldDB" id="A0AAJ0GRM2"/>
<dbReference type="Proteomes" id="UP001273166">
    <property type="component" value="Unassembled WGS sequence"/>
</dbReference>
<evidence type="ECO:0000256" key="9">
    <source>
        <dbReference type="ARBA" id="ARBA00022840"/>
    </source>
</evidence>
<keyword evidence="16" id="KW-1185">Reference proteome</keyword>
<proteinExistence type="predicted"/>
<keyword evidence="6" id="KW-0808">Transferase</keyword>
<dbReference type="PROSITE" id="PS00109">
    <property type="entry name" value="PROTEIN_KINASE_TYR"/>
    <property type="match status" value="1"/>
</dbReference>
<dbReference type="GO" id="GO:0005524">
    <property type="term" value="F:ATP binding"/>
    <property type="evidence" value="ECO:0007669"/>
    <property type="project" value="UniProtKB-KW"/>
</dbReference>
<dbReference type="EC" id="2.7.11.1" evidence="3"/>
<evidence type="ECO:0000256" key="3">
    <source>
        <dbReference type="ARBA" id="ARBA00012513"/>
    </source>
</evidence>
<dbReference type="InterPro" id="IPR011009">
    <property type="entry name" value="Kinase-like_dom_sf"/>
</dbReference>
<accession>A0AAJ0GRM2</accession>
<dbReference type="InterPro" id="IPR008266">
    <property type="entry name" value="Tyr_kinase_AS"/>
</dbReference>
<keyword evidence="8 15" id="KW-0418">Kinase</keyword>
<keyword evidence="7" id="KW-0547">Nucleotide-binding</keyword>
<protein>
    <recommendedName>
        <fullName evidence="5">EKC/KEOPS complex subunit BUD32</fullName>
        <ecNumber evidence="3">2.7.11.1</ecNumber>
    </recommendedName>
    <alternativeName>
        <fullName evidence="10 11">Atypical Serine/threonine protein kinase BUD32</fullName>
    </alternativeName>
    <alternativeName>
        <fullName evidence="4">EKC/KEOPS complex subunit bud32</fullName>
    </alternativeName>
</protein>
<evidence type="ECO:0000256" key="2">
    <source>
        <dbReference type="ARBA" id="ARBA00011534"/>
    </source>
</evidence>
<evidence type="ECO:0000256" key="4">
    <source>
        <dbReference type="ARBA" id="ARBA00013948"/>
    </source>
</evidence>
<evidence type="ECO:0000256" key="5">
    <source>
        <dbReference type="ARBA" id="ARBA00019973"/>
    </source>
</evidence>
<evidence type="ECO:0000256" key="10">
    <source>
        <dbReference type="ARBA" id="ARBA00030980"/>
    </source>
</evidence>
<evidence type="ECO:0000256" key="8">
    <source>
        <dbReference type="ARBA" id="ARBA00022777"/>
    </source>
</evidence>
<evidence type="ECO:0000256" key="1">
    <source>
        <dbReference type="ARBA" id="ARBA00003747"/>
    </source>
</evidence>
<feature type="domain" description="Protein kinase" evidence="14">
    <location>
        <begin position="1"/>
        <end position="321"/>
    </location>
</feature>
<dbReference type="InterPro" id="IPR000719">
    <property type="entry name" value="Prot_kinase_dom"/>
</dbReference>
<dbReference type="SUPFAM" id="SSF56112">
    <property type="entry name" value="Protein kinase-like (PK-like)"/>
    <property type="match status" value="1"/>
</dbReference>
<dbReference type="RefSeq" id="XP_062720616.1">
    <property type="nucleotide sequence ID" value="XM_062869646.1"/>
</dbReference>
<comment type="catalytic activity">
    <reaction evidence="13">
        <text>L-seryl-[protein] + ATP = O-phospho-L-seryl-[protein] + ADP + H(+)</text>
        <dbReference type="Rhea" id="RHEA:17989"/>
        <dbReference type="Rhea" id="RHEA-COMP:9863"/>
        <dbReference type="Rhea" id="RHEA-COMP:11604"/>
        <dbReference type="ChEBI" id="CHEBI:15378"/>
        <dbReference type="ChEBI" id="CHEBI:29999"/>
        <dbReference type="ChEBI" id="CHEBI:30616"/>
        <dbReference type="ChEBI" id="CHEBI:83421"/>
        <dbReference type="ChEBI" id="CHEBI:456216"/>
        <dbReference type="EC" id="2.7.11.1"/>
    </reaction>
</comment>